<dbReference type="AlphaFoldDB" id="A0A844Z557"/>
<dbReference type="InterPro" id="IPR027417">
    <property type="entry name" value="P-loop_NTPase"/>
</dbReference>
<keyword evidence="2 4" id="KW-0808">Transferase</keyword>
<dbReference type="PANTHER" id="PTHR11783">
    <property type="entry name" value="SULFOTRANSFERASE SULT"/>
    <property type="match status" value="1"/>
</dbReference>
<evidence type="ECO:0000313" key="5">
    <source>
        <dbReference type="Proteomes" id="UP000460290"/>
    </source>
</evidence>
<dbReference type="GO" id="GO:0008146">
    <property type="term" value="F:sulfotransferase activity"/>
    <property type="evidence" value="ECO:0007669"/>
    <property type="project" value="InterPro"/>
</dbReference>
<dbReference type="InterPro" id="IPR000863">
    <property type="entry name" value="Sulfotransferase_dom"/>
</dbReference>
<keyword evidence="5" id="KW-1185">Reference proteome</keyword>
<dbReference type="OrthoDB" id="3399180at2"/>
<dbReference type="SUPFAM" id="SSF52540">
    <property type="entry name" value="P-loop containing nucleoside triphosphate hydrolases"/>
    <property type="match status" value="1"/>
</dbReference>
<feature type="domain" description="Sulfotransferase" evidence="3">
    <location>
        <begin position="43"/>
        <end position="230"/>
    </location>
</feature>
<reference evidence="4 5" key="1">
    <citation type="submission" date="2019-12" db="EMBL/GenBank/DDBJ databases">
        <title>Genomic-based taxomic classification of the family Erythrobacteraceae.</title>
        <authorList>
            <person name="Xu L."/>
        </authorList>
    </citation>
    <scope>NUCLEOTIDE SEQUENCE [LARGE SCALE GENOMIC DNA]</scope>
    <source>
        <strain evidence="4 5">KCTC 42006</strain>
    </source>
</reference>
<dbReference type="Pfam" id="PF00685">
    <property type="entry name" value="Sulfotransfer_1"/>
    <property type="match status" value="1"/>
</dbReference>
<evidence type="ECO:0000259" key="3">
    <source>
        <dbReference type="Pfam" id="PF00685"/>
    </source>
</evidence>
<dbReference type="EMBL" id="WTYZ01000001">
    <property type="protein sequence ID" value="MXO82406.1"/>
    <property type="molecule type" value="Genomic_DNA"/>
</dbReference>
<comment type="similarity">
    <text evidence="1">Belongs to the sulfotransferase 1 family.</text>
</comment>
<organism evidence="4 5">
    <name type="scientific">Pontixanthobacter aestiaquae</name>
    <dbReference type="NCBI Taxonomy" id="1509367"/>
    <lineage>
        <taxon>Bacteria</taxon>
        <taxon>Pseudomonadati</taxon>
        <taxon>Pseudomonadota</taxon>
        <taxon>Alphaproteobacteria</taxon>
        <taxon>Sphingomonadales</taxon>
        <taxon>Erythrobacteraceae</taxon>
        <taxon>Pontixanthobacter</taxon>
    </lineage>
</organism>
<evidence type="ECO:0000256" key="1">
    <source>
        <dbReference type="ARBA" id="ARBA00005771"/>
    </source>
</evidence>
<accession>A0A844Z557</accession>
<evidence type="ECO:0000313" key="4">
    <source>
        <dbReference type="EMBL" id="MXO82406.1"/>
    </source>
</evidence>
<sequence>MTDYADDKPGRAQSFAELLQVLPKTGPSEEQLAASKPYQPRSSDVIITPFGKCGTTMMQQMFHQLRMAPGGGDVDFDDISRVVPWIETAPELELDINAEQRADPRGFKSHLHYEGLPSGLRYVVTLRPPDEALVSLYHFFSGWFFEPGTVSVEEFVSIWLWDRPDRPNYYTHLLSWWGRRDAPDTLLMDYRAVLADKRGAIRRLADFCDVPVDDAAIDLVEERTSRSFMMEHKEPFADLMMRRMAFDKAGLPMDSDSAKIRAKDAERATISPSVRDQIDTIWAERIAPVTGHASYASLAAELASA</sequence>
<evidence type="ECO:0000256" key="2">
    <source>
        <dbReference type="ARBA" id="ARBA00022679"/>
    </source>
</evidence>
<protein>
    <submittedName>
        <fullName evidence="4">Sulfotransferase</fullName>
    </submittedName>
</protein>
<name>A0A844Z557_9SPHN</name>
<gene>
    <name evidence="4" type="ORF">GRI35_03315</name>
</gene>
<dbReference type="Proteomes" id="UP000460290">
    <property type="component" value="Unassembled WGS sequence"/>
</dbReference>
<proteinExistence type="inferred from homology"/>
<comment type="caution">
    <text evidence="4">The sequence shown here is derived from an EMBL/GenBank/DDBJ whole genome shotgun (WGS) entry which is preliminary data.</text>
</comment>
<dbReference type="Gene3D" id="3.40.50.300">
    <property type="entry name" value="P-loop containing nucleotide triphosphate hydrolases"/>
    <property type="match status" value="1"/>
</dbReference>
<dbReference type="RefSeq" id="WP_160612851.1">
    <property type="nucleotide sequence ID" value="NZ_JAUFQM010000001.1"/>
</dbReference>